<dbReference type="InterPro" id="IPR011990">
    <property type="entry name" value="TPR-like_helical_dom_sf"/>
</dbReference>
<dbReference type="InterPro" id="IPR041664">
    <property type="entry name" value="AAA_16"/>
</dbReference>
<dbReference type="Gene3D" id="1.25.40.10">
    <property type="entry name" value="Tetratricopeptide repeat domain"/>
    <property type="match status" value="1"/>
</dbReference>
<evidence type="ECO:0000259" key="2">
    <source>
        <dbReference type="Pfam" id="PF13191"/>
    </source>
</evidence>
<keyword evidence="4" id="KW-1185">Reference proteome</keyword>
<dbReference type="PANTHER" id="PTHR47691">
    <property type="entry name" value="REGULATOR-RELATED"/>
    <property type="match status" value="1"/>
</dbReference>
<keyword evidence="3" id="KW-0547">Nucleotide-binding</keyword>
<comment type="caution">
    <text evidence="3">The sequence shown here is derived from an EMBL/GenBank/DDBJ whole genome shotgun (WGS) entry which is preliminary data.</text>
</comment>
<dbReference type="Proteomes" id="UP000305929">
    <property type="component" value="Unassembled WGS sequence"/>
</dbReference>
<feature type="domain" description="Orc1-like AAA ATPase" evidence="2">
    <location>
        <begin position="127"/>
        <end position="255"/>
    </location>
</feature>
<dbReference type="Pfam" id="PF13191">
    <property type="entry name" value="AAA_16"/>
    <property type="match status" value="1"/>
</dbReference>
<dbReference type="RefSeq" id="WP_137305254.1">
    <property type="nucleotide sequence ID" value="NZ_SZNQ01000001.1"/>
</dbReference>
<organism evidence="3 4">
    <name type="scientific">Streptomyces lasalocidi</name>
    <name type="common">Streptomyces lasaliensis</name>
    <dbReference type="NCBI Taxonomy" id="324833"/>
    <lineage>
        <taxon>Bacteria</taxon>
        <taxon>Bacillati</taxon>
        <taxon>Actinomycetota</taxon>
        <taxon>Actinomycetes</taxon>
        <taxon>Kitasatosporales</taxon>
        <taxon>Streptomycetaceae</taxon>
        <taxon>Streptomyces</taxon>
    </lineage>
</organism>
<dbReference type="OrthoDB" id="3349744at2"/>
<accession>A0A4U5WC77</accession>
<dbReference type="SUPFAM" id="SSF52540">
    <property type="entry name" value="P-loop containing nucleoside triphosphate hydrolases"/>
    <property type="match status" value="1"/>
</dbReference>
<gene>
    <name evidence="3" type="ORF">E4U91_04020</name>
</gene>
<protein>
    <submittedName>
        <fullName evidence="3">ATP-binding protein</fullName>
    </submittedName>
</protein>
<dbReference type="SUPFAM" id="SSF48452">
    <property type="entry name" value="TPR-like"/>
    <property type="match status" value="1"/>
</dbReference>
<dbReference type="Gene3D" id="3.40.50.300">
    <property type="entry name" value="P-loop containing nucleotide triphosphate hydrolases"/>
    <property type="match status" value="1"/>
</dbReference>
<dbReference type="PRINTS" id="PR00364">
    <property type="entry name" value="DISEASERSIST"/>
</dbReference>
<reference evidence="3 4" key="1">
    <citation type="submission" date="2019-04" db="EMBL/GenBank/DDBJ databases">
        <title>Streptomyces lasaliensis sp. nov., an Actinomycete isolated from soil which produces the polyether antibiotic lasalocid.</title>
        <authorList>
            <person name="Erwin G."/>
            <person name="Haber C."/>
        </authorList>
    </citation>
    <scope>NUCLEOTIDE SEQUENCE [LARGE SCALE GENOMIC DNA]</scope>
    <source>
        <strain evidence="3 4">X-537</strain>
    </source>
</reference>
<dbReference type="Pfam" id="PF13424">
    <property type="entry name" value="TPR_12"/>
    <property type="match status" value="2"/>
</dbReference>
<evidence type="ECO:0000313" key="3">
    <source>
        <dbReference type="EMBL" id="TKS99366.1"/>
    </source>
</evidence>
<dbReference type="GO" id="GO:0005524">
    <property type="term" value="F:ATP binding"/>
    <property type="evidence" value="ECO:0007669"/>
    <property type="project" value="UniProtKB-KW"/>
</dbReference>
<dbReference type="AlphaFoldDB" id="A0A4U5WC77"/>
<dbReference type="EMBL" id="SZNQ01000001">
    <property type="protein sequence ID" value="TKS99366.1"/>
    <property type="molecule type" value="Genomic_DNA"/>
</dbReference>
<evidence type="ECO:0000256" key="1">
    <source>
        <dbReference type="SAM" id="MobiDB-lite"/>
    </source>
</evidence>
<dbReference type="PANTHER" id="PTHR47691:SF3">
    <property type="entry name" value="HTH-TYPE TRANSCRIPTIONAL REGULATOR RV0890C-RELATED"/>
    <property type="match status" value="1"/>
</dbReference>
<dbReference type="SMART" id="SM00028">
    <property type="entry name" value="TPR"/>
    <property type="match status" value="4"/>
</dbReference>
<name>A0A4U5WC77_STRLS</name>
<sequence>MGVAGPQSNELWYALQALHEAAGKPSPLALARHVPVSKTTLYDWLGRKAIPDEASEPAALRLVRVLEEKAADRGASYSALSRGEWHRLLSEARAEQPRGGRNRTRSGPRRADGPVTLPAPAPAGFGGRDEEVRDLMDWLNPAKDSSPPGPGQAAATAYTVAGMGGVGKTALVLRAAHTAQERGWFTGGILFADVRGYSPDGETDAGALAGRFLTDLGLRPQDVPATAEERCDAWREALHDLARQKRPLLVVLDNVRTGGLVAPLLPPAPHKVVITSRRTLSDRGARSIRLAPLDTSEAIALLHRGLTAGGTRDERVTTQPDDARRLAELCGHLPLALMITAHVLRDESGRTLADQADELADTRTRLDALEYEDVDEQGRPLEVRAAFELSYRHLKAEQARAFRLLAAAPGPDLHTAAATALVGRAHTRRLLARLHSAHLVQLSAGDRWSMHDLVRLFADEHGLGCAEEDARDAAVTRLLDHYLTSARAAVTQVAPRTVVDRSGLFRDRGAALDWLDAEHPNLVAAALSPAAGPHPAGAVLPLVLAPYLNHRRHFDDAVAVARSAAETCRGRGDVRGESSALNNLGLALWETRRFQEAITAHRRQRDLAEKNGTAHDRATALNNLGLAFTGAQRYQAAANVLYEAHALFTATGDDHAAARARNNRGTALQQLGRIAEAVTAHTEAARTFAVHDDRQLMGSALANLAAALRSAGRHEDAVALHRQDLAICRELGNRHGEGQGQLGLGLTLLSAGALTGAGKAFAAAAAIFRETGDRRREAEAWGNLGLARSAGPEPDGQALETAAALFRETGDLDDERRALLHRARLGQSADEQKQD</sequence>
<proteinExistence type="predicted"/>
<feature type="region of interest" description="Disordered" evidence="1">
    <location>
        <begin position="90"/>
        <end position="128"/>
    </location>
</feature>
<keyword evidence="3" id="KW-0067">ATP-binding</keyword>
<dbReference type="InterPro" id="IPR027417">
    <property type="entry name" value="P-loop_NTPase"/>
</dbReference>
<evidence type="ECO:0000313" key="4">
    <source>
        <dbReference type="Proteomes" id="UP000305929"/>
    </source>
</evidence>
<dbReference type="InterPro" id="IPR019734">
    <property type="entry name" value="TPR_rpt"/>
</dbReference>